<dbReference type="PANTHER" id="PTHR30146:SF109">
    <property type="entry name" value="HTH-TYPE TRANSCRIPTIONAL REGULATOR GALS"/>
    <property type="match status" value="1"/>
</dbReference>
<organism evidence="5 6">
    <name type="scientific">Saccharothrix xinjiangensis</name>
    <dbReference type="NCBI Taxonomy" id="204798"/>
    <lineage>
        <taxon>Bacteria</taxon>
        <taxon>Bacillati</taxon>
        <taxon>Actinomycetota</taxon>
        <taxon>Actinomycetes</taxon>
        <taxon>Pseudonocardiales</taxon>
        <taxon>Pseudonocardiaceae</taxon>
        <taxon>Saccharothrix</taxon>
    </lineage>
</organism>
<dbReference type="RefSeq" id="WP_344039669.1">
    <property type="nucleotide sequence ID" value="NZ_BAAAKE010000017.1"/>
</dbReference>
<keyword evidence="1" id="KW-0805">Transcription regulation</keyword>
<dbReference type="PROSITE" id="PS50932">
    <property type="entry name" value="HTH_LACI_2"/>
    <property type="match status" value="1"/>
</dbReference>
<protein>
    <submittedName>
        <fullName evidence="5">LacI family DNA-binding transcriptional regulator</fullName>
    </submittedName>
</protein>
<gene>
    <name evidence="5" type="ORF">ACFPFM_20625</name>
</gene>
<evidence type="ECO:0000313" key="5">
    <source>
        <dbReference type="EMBL" id="MFC5056149.1"/>
    </source>
</evidence>
<dbReference type="Gene3D" id="3.40.50.2300">
    <property type="match status" value="2"/>
</dbReference>
<dbReference type="SUPFAM" id="SSF47413">
    <property type="entry name" value="lambda repressor-like DNA-binding domains"/>
    <property type="match status" value="1"/>
</dbReference>
<dbReference type="GO" id="GO:0003677">
    <property type="term" value="F:DNA binding"/>
    <property type="evidence" value="ECO:0007669"/>
    <property type="project" value="UniProtKB-KW"/>
</dbReference>
<keyword evidence="3" id="KW-0804">Transcription</keyword>
<reference evidence="6" key="1">
    <citation type="journal article" date="2019" name="Int. J. Syst. Evol. Microbiol.">
        <title>The Global Catalogue of Microorganisms (GCM) 10K type strain sequencing project: providing services to taxonomists for standard genome sequencing and annotation.</title>
        <authorList>
            <consortium name="The Broad Institute Genomics Platform"/>
            <consortium name="The Broad Institute Genome Sequencing Center for Infectious Disease"/>
            <person name="Wu L."/>
            <person name="Ma J."/>
        </authorList>
    </citation>
    <scope>NUCLEOTIDE SEQUENCE [LARGE SCALE GENOMIC DNA]</scope>
    <source>
        <strain evidence="6">KCTC 12848</strain>
    </source>
</reference>
<dbReference type="InterPro" id="IPR000843">
    <property type="entry name" value="HTH_LacI"/>
</dbReference>
<evidence type="ECO:0000313" key="6">
    <source>
        <dbReference type="Proteomes" id="UP001595833"/>
    </source>
</evidence>
<accession>A0ABV9Y0M9</accession>
<keyword evidence="2 5" id="KW-0238">DNA-binding</keyword>
<evidence type="ECO:0000256" key="2">
    <source>
        <dbReference type="ARBA" id="ARBA00023125"/>
    </source>
</evidence>
<name>A0ABV9Y0M9_9PSEU</name>
<dbReference type="InterPro" id="IPR028082">
    <property type="entry name" value="Peripla_BP_I"/>
</dbReference>
<dbReference type="InterPro" id="IPR010982">
    <property type="entry name" value="Lambda_DNA-bd_dom_sf"/>
</dbReference>
<dbReference type="Proteomes" id="UP001595833">
    <property type="component" value="Unassembled WGS sequence"/>
</dbReference>
<dbReference type="SMART" id="SM00354">
    <property type="entry name" value="HTH_LACI"/>
    <property type="match status" value="1"/>
</dbReference>
<dbReference type="SUPFAM" id="SSF53822">
    <property type="entry name" value="Periplasmic binding protein-like I"/>
    <property type="match status" value="1"/>
</dbReference>
<dbReference type="PANTHER" id="PTHR30146">
    <property type="entry name" value="LACI-RELATED TRANSCRIPTIONAL REPRESSOR"/>
    <property type="match status" value="1"/>
</dbReference>
<evidence type="ECO:0000259" key="4">
    <source>
        <dbReference type="PROSITE" id="PS50932"/>
    </source>
</evidence>
<dbReference type="Gene3D" id="1.10.260.40">
    <property type="entry name" value="lambda repressor-like DNA-binding domains"/>
    <property type="match status" value="1"/>
</dbReference>
<dbReference type="CDD" id="cd01392">
    <property type="entry name" value="HTH_LacI"/>
    <property type="match status" value="1"/>
</dbReference>
<dbReference type="EMBL" id="JBHSJB010000018">
    <property type="protein sequence ID" value="MFC5056149.1"/>
    <property type="molecule type" value="Genomic_DNA"/>
</dbReference>
<evidence type="ECO:0000256" key="3">
    <source>
        <dbReference type="ARBA" id="ARBA00023163"/>
    </source>
</evidence>
<comment type="caution">
    <text evidence="5">The sequence shown here is derived from an EMBL/GenBank/DDBJ whole genome shotgun (WGS) entry which is preliminary data.</text>
</comment>
<evidence type="ECO:0000256" key="1">
    <source>
        <dbReference type="ARBA" id="ARBA00023015"/>
    </source>
</evidence>
<feature type="domain" description="HTH lacI-type" evidence="4">
    <location>
        <begin position="1"/>
        <end position="53"/>
    </location>
</feature>
<dbReference type="Pfam" id="PF00356">
    <property type="entry name" value="LacI"/>
    <property type="match status" value="1"/>
</dbReference>
<dbReference type="Pfam" id="PF13377">
    <property type="entry name" value="Peripla_BP_3"/>
    <property type="match status" value="1"/>
</dbReference>
<dbReference type="CDD" id="cd06293">
    <property type="entry name" value="PBP1_LacI-like"/>
    <property type="match status" value="1"/>
</dbReference>
<keyword evidence="6" id="KW-1185">Reference proteome</keyword>
<sequence length="336" mass="35734">MKDVAAHAGVALGTVSNVLNHPEMVTERTRKRVLDAIAELGFVRNESARQLRGGTSRTLAYVVLDTRNPFFTDVAAGAQQVADEAGRALFLCDGGEDAVRQANYLDLLEQQRVEGILITPVEADDPRIAAVVARGTPVVVVDRGAGPDRCSVSVDDVLGGDLALSHLLDAGHRRIAFIGGPRAIGQVADRITGAERALARADAEPLTVLETARLDVAEGRRAGERLAGLPAARRPTAAFCANDMLALGLLQQAVRLGLRVPEDLAIVGYDDIEFAAAAAVPLTSVSQPRQLLGRTAAELLLAEARDPDGHRHENRVFEPELVVRESTRIRPLGGVA</sequence>
<proteinExistence type="predicted"/>
<dbReference type="InterPro" id="IPR046335">
    <property type="entry name" value="LacI/GalR-like_sensor"/>
</dbReference>